<dbReference type="EMBL" id="CM045770">
    <property type="protein sequence ID" value="KAI7992772.1"/>
    <property type="molecule type" value="Genomic_DNA"/>
</dbReference>
<evidence type="ECO:0000313" key="2">
    <source>
        <dbReference type="Proteomes" id="UP001060215"/>
    </source>
</evidence>
<proteinExistence type="predicted"/>
<name>A0ACC0FVF2_9ERIC</name>
<keyword evidence="2" id="KW-1185">Reference proteome</keyword>
<gene>
    <name evidence="1" type="ORF">LOK49_LG12G00819</name>
</gene>
<organism evidence="1 2">
    <name type="scientific">Camellia lanceoleosa</name>
    <dbReference type="NCBI Taxonomy" id="1840588"/>
    <lineage>
        <taxon>Eukaryota</taxon>
        <taxon>Viridiplantae</taxon>
        <taxon>Streptophyta</taxon>
        <taxon>Embryophyta</taxon>
        <taxon>Tracheophyta</taxon>
        <taxon>Spermatophyta</taxon>
        <taxon>Magnoliopsida</taxon>
        <taxon>eudicotyledons</taxon>
        <taxon>Gunneridae</taxon>
        <taxon>Pentapetalae</taxon>
        <taxon>asterids</taxon>
        <taxon>Ericales</taxon>
        <taxon>Theaceae</taxon>
        <taxon>Camellia</taxon>
    </lineage>
</organism>
<reference evidence="1 2" key="1">
    <citation type="journal article" date="2022" name="Plant J.">
        <title>Chromosome-level genome of Camellia lanceoleosa provides a valuable resource for understanding genome evolution and self-incompatibility.</title>
        <authorList>
            <person name="Gong W."/>
            <person name="Xiao S."/>
            <person name="Wang L."/>
            <person name="Liao Z."/>
            <person name="Chang Y."/>
            <person name="Mo W."/>
            <person name="Hu G."/>
            <person name="Li W."/>
            <person name="Zhao G."/>
            <person name="Zhu H."/>
            <person name="Hu X."/>
            <person name="Ji K."/>
            <person name="Xiang X."/>
            <person name="Song Q."/>
            <person name="Yuan D."/>
            <person name="Jin S."/>
            <person name="Zhang L."/>
        </authorList>
    </citation>
    <scope>NUCLEOTIDE SEQUENCE [LARGE SCALE GENOMIC DNA]</scope>
    <source>
        <strain evidence="1">SQ_2022a</strain>
    </source>
</reference>
<accession>A0ACC0FVF2</accession>
<dbReference type="Proteomes" id="UP001060215">
    <property type="component" value="Chromosome 13"/>
</dbReference>
<evidence type="ECO:0000313" key="1">
    <source>
        <dbReference type="EMBL" id="KAI7992772.1"/>
    </source>
</evidence>
<sequence length="340" mass="39082">MSGEQHCSFRGTRRLELMRNEIAHNTLSYSRAGPKELWPSISNYVLQLSSSNDSKSPVAFTCFIDSVVVPIRLYQEVKRFQRKSHELNPDSRVNDVLPALPRQISWPVLNNLHSAVDLLPSFVRSVSLTNGSIEWKGACFFDNKARLEFTGSDRGLGGGVLHLKVDDKYQYSCDDKDNWVHGWICSNLHLLDSDDHTHDELHAIVALSSKISPRMLAQPPYLTHYAGNNLTIKLRDGEPWKKVFGPVLIYLNSVLVEEDALTLWEDAKEQMLIETQSWPYDFPLSEDFPHADQRGTVSGRLLVRDKGLVAAHELTKWIQRGWFDILLMVMYWKRNEYEWV</sequence>
<protein>
    <submittedName>
        <fullName evidence="1">Inactive purple acid phosphatase 16</fullName>
    </submittedName>
</protein>
<comment type="caution">
    <text evidence="1">The sequence shown here is derived from an EMBL/GenBank/DDBJ whole genome shotgun (WGS) entry which is preliminary data.</text>
</comment>